<accession>A0A8X6UH80</accession>
<organism evidence="1 2">
    <name type="scientific">Nephila pilipes</name>
    <name type="common">Giant wood spider</name>
    <name type="synonym">Nephila maculata</name>
    <dbReference type="NCBI Taxonomy" id="299642"/>
    <lineage>
        <taxon>Eukaryota</taxon>
        <taxon>Metazoa</taxon>
        <taxon>Ecdysozoa</taxon>
        <taxon>Arthropoda</taxon>
        <taxon>Chelicerata</taxon>
        <taxon>Arachnida</taxon>
        <taxon>Araneae</taxon>
        <taxon>Araneomorphae</taxon>
        <taxon>Entelegynae</taxon>
        <taxon>Araneoidea</taxon>
        <taxon>Nephilidae</taxon>
        <taxon>Nephila</taxon>
    </lineage>
</organism>
<keyword evidence="2" id="KW-1185">Reference proteome</keyword>
<comment type="caution">
    <text evidence="1">The sequence shown here is derived from an EMBL/GenBank/DDBJ whole genome shotgun (WGS) entry which is preliminary data.</text>
</comment>
<name>A0A8X6UH80_NEPPI</name>
<dbReference type="AlphaFoldDB" id="A0A8X6UH80"/>
<proteinExistence type="predicted"/>
<evidence type="ECO:0000313" key="1">
    <source>
        <dbReference type="EMBL" id="GFU09764.1"/>
    </source>
</evidence>
<sequence>GLRLTNTRRLCVQEVTALAHLSNRSSSCSPACVGGETAFRNCKAYAQQMLAGPLFCKK</sequence>
<gene>
    <name evidence="1" type="ORF">NPIL_293721</name>
</gene>
<dbReference type="Proteomes" id="UP000887013">
    <property type="component" value="Unassembled WGS sequence"/>
</dbReference>
<reference evidence="1" key="1">
    <citation type="submission" date="2020-08" db="EMBL/GenBank/DDBJ databases">
        <title>Multicomponent nature underlies the extraordinary mechanical properties of spider dragline silk.</title>
        <authorList>
            <person name="Kono N."/>
            <person name="Nakamura H."/>
            <person name="Mori M."/>
            <person name="Yoshida Y."/>
            <person name="Ohtoshi R."/>
            <person name="Malay A.D."/>
            <person name="Moran D.A.P."/>
            <person name="Tomita M."/>
            <person name="Numata K."/>
            <person name="Arakawa K."/>
        </authorList>
    </citation>
    <scope>NUCLEOTIDE SEQUENCE</scope>
</reference>
<protein>
    <submittedName>
        <fullName evidence="1">Uncharacterized protein</fullName>
    </submittedName>
</protein>
<evidence type="ECO:0000313" key="2">
    <source>
        <dbReference type="Proteomes" id="UP000887013"/>
    </source>
</evidence>
<feature type="non-terminal residue" evidence="1">
    <location>
        <position position="1"/>
    </location>
</feature>
<dbReference type="EMBL" id="BMAW01124833">
    <property type="protein sequence ID" value="GFU09764.1"/>
    <property type="molecule type" value="Genomic_DNA"/>
</dbReference>